<keyword evidence="2" id="KW-1185">Reference proteome</keyword>
<dbReference type="AlphaFoldDB" id="A0AAV5I0S1"/>
<dbReference type="Proteomes" id="UP001054252">
    <property type="component" value="Unassembled WGS sequence"/>
</dbReference>
<evidence type="ECO:0008006" key="3">
    <source>
        <dbReference type="Google" id="ProtNLM"/>
    </source>
</evidence>
<evidence type="ECO:0000313" key="2">
    <source>
        <dbReference type="Proteomes" id="UP001054252"/>
    </source>
</evidence>
<comment type="caution">
    <text evidence="1">The sequence shown here is derived from an EMBL/GenBank/DDBJ whole genome shotgun (WGS) entry which is preliminary data.</text>
</comment>
<protein>
    <recommendedName>
        <fullName evidence="3">Cytochrome P450</fullName>
    </recommendedName>
</protein>
<dbReference type="EMBL" id="BPVZ01000006">
    <property type="protein sequence ID" value="GKU93116.1"/>
    <property type="molecule type" value="Genomic_DNA"/>
</dbReference>
<name>A0AAV5I0S1_9ROSI</name>
<sequence length="55" mass="6381">MLDYLEITLQRHLQSLLLRPHFACNTKLIFGSIVVKALQPFLHTRPTVQGKMQHP</sequence>
<evidence type="ECO:0000313" key="1">
    <source>
        <dbReference type="EMBL" id="GKU93116.1"/>
    </source>
</evidence>
<gene>
    <name evidence="1" type="ORF">SLEP1_g6744</name>
</gene>
<reference evidence="1 2" key="1">
    <citation type="journal article" date="2021" name="Commun. Biol.">
        <title>The genome of Shorea leprosula (Dipterocarpaceae) highlights the ecological relevance of drought in aseasonal tropical rainforests.</title>
        <authorList>
            <person name="Ng K.K.S."/>
            <person name="Kobayashi M.J."/>
            <person name="Fawcett J.A."/>
            <person name="Hatakeyama M."/>
            <person name="Paape T."/>
            <person name="Ng C.H."/>
            <person name="Ang C.C."/>
            <person name="Tnah L.H."/>
            <person name="Lee C.T."/>
            <person name="Nishiyama T."/>
            <person name="Sese J."/>
            <person name="O'Brien M.J."/>
            <person name="Copetti D."/>
            <person name="Mohd Noor M.I."/>
            <person name="Ong R.C."/>
            <person name="Putra M."/>
            <person name="Sireger I.Z."/>
            <person name="Indrioko S."/>
            <person name="Kosugi Y."/>
            <person name="Izuno A."/>
            <person name="Isagi Y."/>
            <person name="Lee S.L."/>
            <person name="Shimizu K.K."/>
        </authorList>
    </citation>
    <scope>NUCLEOTIDE SEQUENCE [LARGE SCALE GENOMIC DNA]</scope>
    <source>
        <strain evidence="1">214</strain>
    </source>
</reference>
<organism evidence="1 2">
    <name type="scientific">Rubroshorea leprosula</name>
    <dbReference type="NCBI Taxonomy" id="152421"/>
    <lineage>
        <taxon>Eukaryota</taxon>
        <taxon>Viridiplantae</taxon>
        <taxon>Streptophyta</taxon>
        <taxon>Embryophyta</taxon>
        <taxon>Tracheophyta</taxon>
        <taxon>Spermatophyta</taxon>
        <taxon>Magnoliopsida</taxon>
        <taxon>eudicotyledons</taxon>
        <taxon>Gunneridae</taxon>
        <taxon>Pentapetalae</taxon>
        <taxon>rosids</taxon>
        <taxon>malvids</taxon>
        <taxon>Malvales</taxon>
        <taxon>Dipterocarpaceae</taxon>
        <taxon>Rubroshorea</taxon>
    </lineage>
</organism>
<proteinExistence type="predicted"/>
<accession>A0AAV5I0S1</accession>